<gene>
    <name evidence="1" type="ordered locus">Pden_4162</name>
</gene>
<dbReference type="InterPro" id="IPR029044">
    <property type="entry name" value="Nucleotide-diphossugar_trans"/>
</dbReference>
<dbReference type="SUPFAM" id="SSF53448">
    <property type="entry name" value="Nucleotide-diphospho-sugar transferases"/>
    <property type="match status" value="1"/>
</dbReference>
<proteinExistence type="predicted"/>
<dbReference type="STRING" id="318586.Pden_4162"/>
<dbReference type="KEGG" id="pde:Pden_4162"/>
<name>A1B9N2_PARDP</name>
<dbReference type="Gene3D" id="3.90.550.10">
    <property type="entry name" value="Spore Coat Polysaccharide Biosynthesis Protein SpsA, Chain A"/>
    <property type="match status" value="1"/>
</dbReference>
<dbReference type="EnsemblBacteria" id="ABL72226">
    <property type="protein sequence ID" value="ABL72226"/>
    <property type="gene ID" value="Pden_4162"/>
</dbReference>
<dbReference type="Pfam" id="PF13704">
    <property type="entry name" value="Glyco_tranf_2_4"/>
    <property type="match status" value="1"/>
</dbReference>
<evidence type="ECO:0000313" key="2">
    <source>
        <dbReference type="Proteomes" id="UP000000361"/>
    </source>
</evidence>
<dbReference type="eggNOG" id="COG0463">
    <property type="taxonomic scope" value="Bacteria"/>
</dbReference>
<keyword evidence="2" id="KW-1185">Reference proteome</keyword>
<sequence>MISRIIGGVSRVVRRRVAQQRRWMKTRHLHGPEFVELSDTQAMVTLLARNSSWFIRKFIEHHFSLGAAHILVIDNGSTDATVDICRNYDRLTVLQNDLPAKLYESALRSELSQRVAKGGWILFADSDELIEIPTGGLTRLLGYCNDRGYTSVLGQMLDHFSTLPYRELRYMDYAESIKAHNLYSLRQIEVIPYFDQHATSFNWFLRNNICDHPQISFRRGGVRAELFGENPFLSKHSLVRNLPGITPMPHPHCATNVTLADTMLLVRHYKLAGDWVARDRLAIREGRWDHGEDSRRISAIGDENAMRLDPQEPRPWRGIDTLRDEGFLFSSAEFLAAMQDDPETSGQVACAQIRAGGAGL</sequence>
<organism evidence="1 2">
    <name type="scientific">Paracoccus denitrificans (strain Pd 1222)</name>
    <dbReference type="NCBI Taxonomy" id="318586"/>
    <lineage>
        <taxon>Bacteria</taxon>
        <taxon>Pseudomonadati</taxon>
        <taxon>Pseudomonadota</taxon>
        <taxon>Alphaproteobacteria</taxon>
        <taxon>Rhodobacterales</taxon>
        <taxon>Paracoccaceae</taxon>
        <taxon>Paracoccus</taxon>
    </lineage>
</organism>
<accession>A1B9N2</accession>
<evidence type="ECO:0000313" key="1">
    <source>
        <dbReference type="EMBL" id="ABL72226.1"/>
    </source>
</evidence>
<dbReference type="Proteomes" id="UP000000361">
    <property type="component" value="Chromosome 2"/>
</dbReference>
<protein>
    <recommendedName>
        <fullName evidence="3">Glycosyltransferase family 2 protein</fullName>
    </recommendedName>
</protein>
<dbReference type="EMBL" id="CP000490">
    <property type="protein sequence ID" value="ABL72226.1"/>
    <property type="molecule type" value="Genomic_DNA"/>
</dbReference>
<dbReference type="HOGENOM" id="CLU_062628_0_0_5"/>
<dbReference type="AlphaFoldDB" id="A1B9N2"/>
<reference evidence="2" key="1">
    <citation type="submission" date="2006-12" db="EMBL/GenBank/DDBJ databases">
        <title>Complete sequence of chromosome 2 of Paracoccus denitrificans PD1222.</title>
        <authorList>
            <person name="Copeland A."/>
            <person name="Lucas S."/>
            <person name="Lapidus A."/>
            <person name="Barry K."/>
            <person name="Detter J.C."/>
            <person name="Glavina del Rio T."/>
            <person name="Hammon N."/>
            <person name="Israni S."/>
            <person name="Dalin E."/>
            <person name="Tice H."/>
            <person name="Pitluck S."/>
            <person name="Munk A.C."/>
            <person name="Brettin T."/>
            <person name="Bruce D."/>
            <person name="Han C."/>
            <person name="Tapia R."/>
            <person name="Gilna P."/>
            <person name="Schmutz J."/>
            <person name="Larimer F."/>
            <person name="Land M."/>
            <person name="Hauser L."/>
            <person name="Kyrpides N."/>
            <person name="Lykidis A."/>
            <person name="Spiro S."/>
            <person name="Richardson D.J."/>
            <person name="Moir J.W.B."/>
            <person name="Ferguson S.J."/>
            <person name="van Spanning R.J.M."/>
            <person name="Richardson P."/>
        </authorList>
    </citation>
    <scope>NUCLEOTIDE SEQUENCE [LARGE SCALE GENOMIC DNA]</scope>
    <source>
        <strain evidence="2">Pd 1222</strain>
    </source>
</reference>
<evidence type="ECO:0008006" key="3">
    <source>
        <dbReference type="Google" id="ProtNLM"/>
    </source>
</evidence>